<dbReference type="InterPro" id="IPR022313">
    <property type="entry name" value="Phe/His_NH3-lyase_AS"/>
</dbReference>
<gene>
    <name evidence="2" type="ORF">ACFO6V_10810</name>
</gene>
<evidence type="ECO:0000313" key="3">
    <source>
        <dbReference type="Proteomes" id="UP001596011"/>
    </source>
</evidence>
<evidence type="ECO:0000313" key="2">
    <source>
        <dbReference type="EMBL" id="MFC4628726.1"/>
    </source>
</evidence>
<dbReference type="GO" id="GO:0016829">
    <property type="term" value="F:lyase activity"/>
    <property type="evidence" value="ECO:0007669"/>
    <property type="project" value="UniProtKB-KW"/>
</dbReference>
<dbReference type="SUPFAM" id="SSF48557">
    <property type="entry name" value="L-aspartase-like"/>
    <property type="match status" value="1"/>
</dbReference>
<comment type="caution">
    <text evidence="2">The sequence shown here is derived from an EMBL/GenBank/DDBJ whole genome shotgun (WGS) entry which is preliminary data.</text>
</comment>
<reference evidence="3" key="1">
    <citation type="journal article" date="2019" name="Int. J. Syst. Evol. Microbiol.">
        <title>The Global Catalogue of Microorganisms (GCM) 10K type strain sequencing project: providing services to taxonomists for standard genome sequencing and annotation.</title>
        <authorList>
            <consortium name="The Broad Institute Genomics Platform"/>
            <consortium name="The Broad Institute Genome Sequencing Center for Infectious Disease"/>
            <person name="Wu L."/>
            <person name="Ma J."/>
        </authorList>
    </citation>
    <scope>NUCLEOTIDE SEQUENCE [LARGE SCALE GENOMIC DNA]</scope>
    <source>
        <strain evidence="3">CCUG 42722</strain>
    </source>
</reference>
<dbReference type="PANTHER" id="PTHR10362">
    <property type="entry name" value="HISTIDINE AMMONIA-LYASE"/>
    <property type="match status" value="1"/>
</dbReference>
<organism evidence="2 3">
    <name type="scientific">Promicromonospora alba</name>
    <dbReference type="NCBI Taxonomy" id="1616110"/>
    <lineage>
        <taxon>Bacteria</taxon>
        <taxon>Bacillati</taxon>
        <taxon>Actinomycetota</taxon>
        <taxon>Actinomycetes</taxon>
        <taxon>Micrococcales</taxon>
        <taxon>Promicromonosporaceae</taxon>
        <taxon>Promicromonospora</taxon>
    </lineage>
</organism>
<dbReference type="InterPro" id="IPR001106">
    <property type="entry name" value="Aromatic_Lyase"/>
</dbReference>
<dbReference type="Gene3D" id="1.10.275.10">
    <property type="entry name" value="Fumarase/aspartase (N-terminal domain)"/>
    <property type="match status" value="1"/>
</dbReference>
<dbReference type="EC" id="4.3.1.-" evidence="2"/>
<dbReference type="EMBL" id="JBHSFI010000003">
    <property type="protein sequence ID" value="MFC4628726.1"/>
    <property type="molecule type" value="Genomic_DNA"/>
</dbReference>
<dbReference type="Pfam" id="PF00221">
    <property type="entry name" value="Lyase_aromatic"/>
    <property type="match status" value="1"/>
</dbReference>
<dbReference type="Proteomes" id="UP001596011">
    <property type="component" value="Unassembled WGS sequence"/>
</dbReference>
<dbReference type="InterPro" id="IPR024083">
    <property type="entry name" value="Fumarase/histidase_N"/>
</dbReference>
<evidence type="ECO:0000256" key="1">
    <source>
        <dbReference type="ARBA" id="ARBA00023239"/>
    </source>
</evidence>
<keyword evidence="1 2" id="KW-0456">Lyase</keyword>
<dbReference type="InterPro" id="IPR008948">
    <property type="entry name" value="L-Aspartase-like"/>
</dbReference>
<accession>A0ABV9HHY1</accession>
<sequence length="496" mass="52461">MSGHTVASLVAQADVRGGLELDRQARTRMVASRATLTAAALRQPVYGLTRGFGPLVGWPASPDTSSQGMRLVDHLTTGQGDPLPVRVTRLMIWLRLRSMALGLSGAEPQAWDALARQWNAGFVPVVPEDGSLSASGDLVPLAHAAQAAAGRGSAWVLEGGTWTTHPSSDVLRTLDVPPVEWEARTALSFVNGTAAGLARTMVNHLELDALCMAVVRITARIAVLLGMSPEPFSVTVARARGHAGHARAATMLRSEIEDDGSWREKARPLQEPYSIRCTPQVVGAVLDQLRLQETVLVTEATGCTDNPIVHGDGVVHGGNFHAAPVSMVSEQYVSCVHQVAYLAERQLAQLLDPGFNGGMPPMLAWRPGENSGLAGVQIAATSLLGAIRQNAYPASCTTVPSNLGNQDHTPLALNSANAVSSMLDRAWLIVGSLSHAVAQLTHHLDAPVPEGMWRELSVSIPPLTVDRPLSAEIRDVTARVRHHANSASASAPHGAA</sequence>
<name>A0ABV9HHY1_9MICO</name>
<keyword evidence="3" id="KW-1185">Reference proteome</keyword>
<dbReference type="PROSITE" id="PS00488">
    <property type="entry name" value="PAL_HISTIDASE"/>
    <property type="match status" value="1"/>
</dbReference>
<protein>
    <submittedName>
        <fullName evidence="2">Aromatic amino acid ammonia-lyase</fullName>
        <ecNumber evidence="2">4.3.1.-</ecNumber>
    </submittedName>
</protein>
<proteinExistence type="predicted"/>
<dbReference type="Gene3D" id="1.20.200.10">
    <property type="entry name" value="Fumarase/aspartase (Central domain)"/>
    <property type="match status" value="1"/>
</dbReference>
<dbReference type="RefSeq" id="WP_377135093.1">
    <property type="nucleotide sequence ID" value="NZ_JBHSFI010000003.1"/>
</dbReference>